<keyword evidence="2" id="KW-1185">Reference proteome</keyword>
<dbReference type="Proteomes" id="UP000198211">
    <property type="component" value="Unassembled WGS sequence"/>
</dbReference>
<organism evidence="1 2">
    <name type="scientific">Phytophthora megakarya</name>
    <dbReference type="NCBI Taxonomy" id="4795"/>
    <lineage>
        <taxon>Eukaryota</taxon>
        <taxon>Sar</taxon>
        <taxon>Stramenopiles</taxon>
        <taxon>Oomycota</taxon>
        <taxon>Peronosporomycetes</taxon>
        <taxon>Peronosporales</taxon>
        <taxon>Peronosporaceae</taxon>
        <taxon>Phytophthora</taxon>
    </lineage>
</organism>
<evidence type="ECO:0000313" key="1">
    <source>
        <dbReference type="EMBL" id="OWY91991.1"/>
    </source>
</evidence>
<evidence type="ECO:0000313" key="2">
    <source>
        <dbReference type="Proteomes" id="UP000198211"/>
    </source>
</evidence>
<dbReference type="PANTHER" id="PTHR46599:SF3">
    <property type="entry name" value="PIGGYBAC TRANSPOSABLE ELEMENT-DERIVED PROTEIN 4"/>
    <property type="match status" value="1"/>
</dbReference>
<accession>A0A225UGD3</accession>
<evidence type="ECO:0008006" key="3">
    <source>
        <dbReference type="Google" id="ProtNLM"/>
    </source>
</evidence>
<name>A0A225UGD3_9STRA</name>
<reference evidence="2" key="1">
    <citation type="submission" date="2017-03" db="EMBL/GenBank/DDBJ databases">
        <title>Phytopthora megakarya and P. palmivora, two closely related causual agents of cacao black pod achieved similar genome size and gene model numbers by different mechanisms.</title>
        <authorList>
            <person name="Ali S."/>
            <person name="Shao J."/>
            <person name="Larry D.J."/>
            <person name="Kronmiller B."/>
            <person name="Shen D."/>
            <person name="Strem M.D."/>
            <person name="Melnick R.L."/>
            <person name="Guiltinan M.J."/>
            <person name="Tyler B.M."/>
            <person name="Meinhardt L.W."/>
            <person name="Bailey B.A."/>
        </authorList>
    </citation>
    <scope>NUCLEOTIDE SEQUENCE [LARGE SCALE GENOMIC DNA]</scope>
    <source>
        <strain evidence="2">zdho120</strain>
    </source>
</reference>
<gene>
    <name evidence="1" type="ORF">PHMEG_00039180</name>
</gene>
<sequence length="207" mass="23868">MECLSSLTYAVLDCRFNKYYKDLFLGLVDMALVNAFIVYRRLWEKKKRKSSHFIFLAKLQEDLIKQSEDSFTQTTAVQNTALVRPNAMGGDHKLVQTKDYRLNNNIQRLRQRQCKVCSCYKPADKKRGGMSTYFCASCSHGKRGVVTLCNKVRGHPKNEGLACSQIWRIVWQNGKFAPKGSHLCDRGVVQYDPIRIHCIYLRCFGLV</sequence>
<dbReference type="PANTHER" id="PTHR46599">
    <property type="entry name" value="PIGGYBAC TRANSPOSABLE ELEMENT-DERIVED PROTEIN 4"/>
    <property type="match status" value="1"/>
</dbReference>
<proteinExistence type="predicted"/>
<protein>
    <recommendedName>
        <fullName evidence="3">PiggyBac transposable element-derived protein domain-containing protein</fullName>
    </recommendedName>
</protein>
<dbReference type="OrthoDB" id="93184at2759"/>
<dbReference type="EMBL" id="NBNE01019018">
    <property type="protein sequence ID" value="OWY91991.1"/>
    <property type="molecule type" value="Genomic_DNA"/>
</dbReference>
<comment type="caution">
    <text evidence="1">The sequence shown here is derived from an EMBL/GenBank/DDBJ whole genome shotgun (WGS) entry which is preliminary data.</text>
</comment>
<dbReference type="AlphaFoldDB" id="A0A225UGD3"/>